<gene>
    <name evidence="1" type="ORF">FA95DRAFT_673885</name>
</gene>
<dbReference type="EMBL" id="MU276111">
    <property type="protein sequence ID" value="KAI0041635.1"/>
    <property type="molecule type" value="Genomic_DNA"/>
</dbReference>
<proteinExistence type="predicted"/>
<accession>A0ACB8RC12</accession>
<sequence length="578" mass="64256">MVKKGESRGRTTAECHFYHVSYIHYLYRRTSILSLSHYQGALFDLSGTHEATSLRTRLRHGVAIGVAVKALIVGRAGRGAEQASCGPPWALSVINVKGADKPSCAHFTAQTDRTRPSFSLAMPTNYTILPITTRACADIESCRTLPNIVLSCLATIFACVWTAVHRNIARPSRDWRSRLLNLVDMAKVVFVTLLVPECPGVGDSPKPERTSHRQGFDDRPRCCKRCLDEEEATDGVANRCKEYVPQQISILLRTKTQIPWRSSAVPVEDNGLTFSEIELDEVSRLSAEWTIRHGFFIIMGGYHFYEGGKPVHPLDWWTVVDLVKAGNLILPAEEDIQALGQADALSKGLAVLQTMWFVVQCIARRAAGLPITQLEVVTLAYTTITFAMYVAWWSKPLNVGGRIHFVGKLPARRKGRPQNGWVHLVNLVIGDQDYEVDMRSASCVPAFFGGPTGNEHIHADAVSLFMATIFGAIHSAAWRYAFPSLTEAIVWRVSSATITALPGLLCLYLLWELSPCGDSHRVYFANRNTVFMLFTIPFGAVYVLTRLILLTLAFTTLRSLPFAAYRSIPWAQIIPHLS</sequence>
<dbReference type="Proteomes" id="UP000814033">
    <property type="component" value="Unassembled WGS sequence"/>
</dbReference>
<keyword evidence="2" id="KW-1185">Reference proteome</keyword>
<comment type="caution">
    <text evidence="1">The sequence shown here is derived from an EMBL/GenBank/DDBJ whole genome shotgun (WGS) entry which is preliminary data.</text>
</comment>
<name>A0ACB8RC12_9AGAM</name>
<reference evidence="1" key="2">
    <citation type="journal article" date="2022" name="New Phytol.">
        <title>Evolutionary transition to the ectomycorrhizal habit in the genomes of a hyperdiverse lineage of mushroom-forming fungi.</title>
        <authorList>
            <person name="Looney B."/>
            <person name="Miyauchi S."/>
            <person name="Morin E."/>
            <person name="Drula E."/>
            <person name="Courty P.E."/>
            <person name="Kohler A."/>
            <person name="Kuo A."/>
            <person name="LaButti K."/>
            <person name="Pangilinan J."/>
            <person name="Lipzen A."/>
            <person name="Riley R."/>
            <person name="Andreopoulos W."/>
            <person name="He G."/>
            <person name="Johnson J."/>
            <person name="Nolan M."/>
            <person name="Tritt A."/>
            <person name="Barry K.W."/>
            <person name="Grigoriev I.V."/>
            <person name="Nagy L.G."/>
            <person name="Hibbett D."/>
            <person name="Henrissat B."/>
            <person name="Matheny P.B."/>
            <person name="Labbe J."/>
            <person name="Martin F.M."/>
        </authorList>
    </citation>
    <scope>NUCLEOTIDE SEQUENCE</scope>
    <source>
        <strain evidence="1">FP105234-sp</strain>
    </source>
</reference>
<evidence type="ECO:0000313" key="1">
    <source>
        <dbReference type="EMBL" id="KAI0041635.1"/>
    </source>
</evidence>
<reference evidence="1" key="1">
    <citation type="submission" date="2021-02" db="EMBL/GenBank/DDBJ databases">
        <authorList>
            <consortium name="DOE Joint Genome Institute"/>
            <person name="Ahrendt S."/>
            <person name="Looney B.P."/>
            <person name="Miyauchi S."/>
            <person name="Morin E."/>
            <person name="Drula E."/>
            <person name="Courty P.E."/>
            <person name="Chicoki N."/>
            <person name="Fauchery L."/>
            <person name="Kohler A."/>
            <person name="Kuo A."/>
            <person name="Labutti K."/>
            <person name="Pangilinan J."/>
            <person name="Lipzen A."/>
            <person name="Riley R."/>
            <person name="Andreopoulos W."/>
            <person name="He G."/>
            <person name="Johnson J."/>
            <person name="Barry K.W."/>
            <person name="Grigoriev I.V."/>
            <person name="Nagy L."/>
            <person name="Hibbett D."/>
            <person name="Henrissat B."/>
            <person name="Matheny P.B."/>
            <person name="Labbe J."/>
            <person name="Martin F."/>
        </authorList>
    </citation>
    <scope>NUCLEOTIDE SEQUENCE</scope>
    <source>
        <strain evidence="1">FP105234-sp</strain>
    </source>
</reference>
<protein>
    <submittedName>
        <fullName evidence="1">Uncharacterized protein</fullName>
    </submittedName>
</protein>
<evidence type="ECO:0000313" key="2">
    <source>
        <dbReference type="Proteomes" id="UP000814033"/>
    </source>
</evidence>
<organism evidence="1 2">
    <name type="scientific">Auriscalpium vulgare</name>
    <dbReference type="NCBI Taxonomy" id="40419"/>
    <lineage>
        <taxon>Eukaryota</taxon>
        <taxon>Fungi</taxon>
        <taxon>Dikarya</taxon>
        <taxon>Basidiomycota</taxon>
        <taxon>Agaricomycotina</taxon>
        <taxon>Agaricomycetes</taxon>
        <taxon>Russulales</taxon>
        <taxon>Auriscalpiaceae</taxon>
        <taxon>Auriscalpium</taxon>
    </lineage>
</organism>